<protein>
    <recommendedName>
        <fullName evidence="4">DUF2771 domain-containing protein</fullName>
    </recommendedName>
</protein>
<accession>M1MVQ9</accession>
<dbReference type="Pfam" id="PF10969">
    <property type="entry name" value="DUF2771"/>
    <property type="match status" value="1"/>
</dbReference>
<dbReference type="OrthoDB" id="4424536at2"/>
<dbReference type="AlphaFoldDB" id="M1MVQ9"/>
<evidence type="ECO:0000256" key="1">
    <source>
        <dbReference type="SAM" id="Phobius"/>
    </source>
</evidence>
<dbReference type="HOGENOM" id="CLU_111048_0_0_11"/>
<dbReference type="STRING" id="1121362.A605_04065"/>
<reference evidence="2 3" key="1">
    <citation type="journal article" date="2012" name="Stand. Genomic Sci.">
        <title>Genome sequence of the halotolerant bacterium Corynebacterium halotolerans type strain YIM 70093(T) (= DSM 44683(T)).</title>
        <authorList>
            <person name="Ruckert C."/>
            <person name="Albersmeier A."/>
            <person name="Al-Dilaimi A."/>
            <person name="Niehaus K."/>
            <person name="Szczepanowski R."/>
            <person name="Kalinowski J."/>
        </authorList>
    </citation>
    <scope>NUCLEOTIDE SEQUENCE [LARGE SCALE GENOMIC DNA]</scope>
    <source>
        <strain evidence="2">YIM 70093</strain>
    </source>
</reference>
<sequence length="184" mass="20234">MATRRQAKKKSLLQILALIIAVVIVVVATVLVQNWWNNRPGPEPEEVTVTASVGDESIEVSPYLVCEPGVECPEGEVPNLPVGPDETLKLELPEPIHNHDWQLLMIYDDPAANNQQLHGPHDTTEVEIPGSVDPVGDSTERPRLVVVEVSSVMIGHDDEGVETPYTTIWSLSTHENPDEALNQE</sequence>
<keyword evidence="1" id="KW-0472">Membrane</keyword>
<dbReference type="eggNOG" id="ENOG5033EZJ">
    <property type="taxonomic scope" value="Bacteria"/>
</dbReference>
<evidence type="ECO:0000313" key="2">
    <source>
        <dbReference type="EMBL" id="AGF71824.1"/>
    </source>
</evidence>
<feature type="transmembrane region" description="Helical" evidence="1">
    <location>
        <begin position="12"/>
        <end position="36"/>
    </location>
</feature>
<dbReference type="InterPro" id="IPR024495">
    <property type="entry name" value="DUF2771"/>
</dbReference>
<gene>
    <name evidence="2" type="ORF">A605_04065</name>
</gene>
<evidence type="ECO:0000313" key="3">
    <source>
        <dbReference type="Proteomes" id="UP000011723"/>
    </source>
</evidence>
<dbReference type="EMBL" id="CP003697">
    <property type="protein sequence ID" value="AGF71824.1"/>
    <property type="molecule type" value="Genomic_DNA"/>
</dbReference>
<evidence type="ECO:0008006" key="4">
    <source>
        <dbReference type="Google" id="ProtNLM"/>
    </source>
</evidence>
<organism evidence="2 3">
    <name type="scientific">Corynebacterium halotolerans YIM 70093 = DSM 44683</name>
    <dbReference type="NCBI Taxonomy" id="1121362"/>
    <lineage>
        <taxon>Bacteria</taxon>
        <taxon>Bacillati</taxon>
        <taxon>Actinomycetota</taxon>
        <taxon>Actinomycetes</taxon>
        <taxon>Mycobacteriales</taxon>
        <taxon>Corynebacteriaceae</taxon>
        <taxon>Corynebacterium</taxon>
    </lineage>
</organism>
<name>M1MVQ9_9CORY</name>
<keyword evidence="1" id="KW-0812">Transmembrane</keyword>
<dbReference type="PATRIC" id="fig|1121362.3.peg.817"/>
<dbReference type="RefSeq" id="WP_015400243.1">
    <property type="nucleotide sequence ID" value="NC_020302.1"/>
</dbReference>
<keyword evidence="3" id="KW-1185">Reference proteome</keyword>
<dbReference type="Proteomes" id="UP000011723">
    <property type="component" value="Chromosome"/>
</dbReference>
<dbReference type="KEGG" id="chn:A605_04065"/>
<proteinExistence type="predicted"/>
<keyword evidence="1" id="KW-1133">Transmembrane helix</keyword>